<dbReference type="Proteomes" id="UP000243406">
    <property type="component" value="Unassembled WGS sequence"/>
</dbReference>
<dbReference type="GO" id="GO:0003677">
    <property type="term" value="F:DNA binding"/>
    <property type="evidence" value="ECO:0007669"/>
    <property type="project" value="InterPro"/>
</dbReference>
<dbReference type="SUPFAM" id="SSF88659">
    <property type="entry name" value="Sigma3 and sigma4 domains of RNA polymerase sigma factors"/>
    <property type="match status" value="1"/>
</dbReference>
<dbReference type="AlphaFoldDB" id="A0A1T5CF81"/>
<evidence type="ECO:0000313" key="3">
    <source>
        <dbReference type="Proteomes" id="UP000243406"/>
    </source>
</evidence>
<feature type="domain" description="RNA polymerase sigma factor 70 region 4 type 2" evidence="1">
    <location>
        <begin position="76"/>
        <end position="126"/>
    </location>
</feature>
<dbReference type="OrthoDB" id="1909752at2"/>
<organism evidence="2 3">
    <name type="scientific">Acetoanaerobium noterae</name>
    <dbReference type="NCBI Taxonomy" id="745369"/>
    <lineage>
        <taxon>Bacteria</taxon>
        <taxon>Bacillati</taxon>
        <taxon>Bacillota</taxon>
        <taxon>Clostridia</taxon>
        <taxon>Peptostreptococcales</taxon>
        <taxon>Filifactoraceae</taxon>
        <taxon>Acetoanaerobium</taxon>
    </lineage>
</organism>
<dbReference type="Gene3D" id="1.10.10.10">
    <property type="entry name" value="Winged helix-like DNA-binding domain superfamily/Winged helix DNA-binding domain"/>
    <property type="match status" value="1"/>
</dbReference>
<proteinExistence type="predicted"/>
<reference evidence="3" key="1">
    <citation type="submission" date="2017-02" db="EMBL/GenBank/DDBJ databases">
        <authorList>
            <person name="Varghese N."/>
            <person name="Submissions S."/>
        </authorList>
    </citation>
    <scope>NUCLEOTIDE SEQUENCE [LARGE SCALE GENOMIC DNA]</scope>
    <source>
        <strain evidence="3">ATCC 35199</strain>
    </source>
</reference>
<protein>
    <submittedName>
        <fullName evidence="2">Sigma-70, region 4</fullName>
    </submittedName>
</protein>
<evidence type="ECO:0000259" key="1">
    <source>
        <dbReference type="Pfam" id="PF08281"/>
    </source>
</evidence>
<name>A0A1T5CF81_9FIRM</name>
<dbReference type="InterPro" id="IPR013249">
    <property type="entry name" value="RNA_pol_sigma70_r4_t2"/>
</dbReference>
<accession>A0A1T5CF81</accession>
<sequence>MPKENKNLEMVYQFLKEEEEKDKNQDRRYYRHNISLEYLDEKSVPLKGDNYKGDSDVEKEAEALLAFIDAISNEHLIKALKKLTKSDLEIIELKYRFGLSINEIAIKLSLNNESAKKRHQRAIAKLRKDLK</sequence>
<dbReference type="EMBL" id="FUYN01000005">
    <property type="protein sequence ID" value="SKB58145.1"/>
    <property type="molecule type" value="Genomic_DNA"/>
</dbReference>
<dbReference type="GO" id="GO:0016987">
    <property type="term" value="F:sigma factor activity"/>
    <property type="evidence" value="ECO:0007669"/>
    <property type="project" value="InterPro"/>
</dbReference>
<dbReference type="Pfam" id="PF08281">
    <property type="entry name" value="Sigma70_r4_2"/>
    <property type="match status" value="1"/>
</dbReference>
<dbReference type="InterPro" id="IPR036388">
    <property type="entry name" value="WH-like_DNA-bd_sf"/>
</dbReference>
<gene>
    <name evidence="2" type="ORF">SAMN02745120_2151</name>
</gene>
<evidence type="ECO:0000313" key="2">
    <source>
        <dbReference type="EMBL" id="SKB58145.1"/>
    </source>
</evidence>
<dbReference type="InterPro" id="IPR013324">
    <property type="entry name" value="RNA_pol_sigma_r3/r4-like"/>
</dbReference>
<keyword evidence="3" id="KW-1185">Reference proteome</keyword>
<dbReference type="RefSeq" id="WP_079589968.1">
    <property type="nucleotide sequence ID" value="NZ_FUYN01000005.1"/>
</dbReference>
<dbReference type="GO" id="GO:0006352">
    <property type="term" value="P:DNA-templated transcription initiation"/>
    <property type="evidence" value="ECO:0007669"/>
    <property type="project" value="InterPro"/>
</dbReference>